<dbReference type="NCBIfam" id="TIGR03715">
    <property type="entry name" value="KxYKxGKxW"/>
    <property type="match status" value="1"/>
</dbReference>
<feature type="region of interest" description="Disordered" evidence="2">
    <location>
        <begin position="516"/>
        <end position="547"/>
    </location>
</feature>
<dbReference type="Proteomes" id="UP000515800">
    <property type="component" value="Chromosome"/>
</dbReference>
<feature type="compositionally biased region" description="Low complexity" evidence="2">
    <location>
        <begin position="186"/>
        <end position="195"/>
    </location>
</feature>
<gene>
    <name evidence="3" type="ORF">H9L19_00160</name>
</gene>
<keyword evidence="4" id="KW-1185">Reference proteome</keyword>
<dbReference type="EMBL" id="CP060724">
    <property type="protein sequence ID" value="QNN75359.1"/>
    <property type="molecule type" value="Genomic_DNA"/>
</dbReference>
<feature type="compositionally biased region" description="Polar residues" evidence="2">
    <location>
        <begin position="174"/>
        <end position="185"/>
    </location>
</feature>
<feature type="compositionally biased region" description="Low complexity" evidence="2">
    <location>
        <begin position="519"/>
        <end position="539"/>
    </location>
</feature>
<evidence type="ECO:0000313" key="4">
    <source>
        <dbReference type="Proteomes" id="UP000515800"/>
    </source>
</evidence>
<accession>A0A7G9T5I4</accession>
<feature type="compositionally biased region" description="Basic and acidic residues" evidence="2">
    <location>
        <begin position="196"/>
        <end position="213"/>
    </location>
</feature>
<feature type="compositionally biased region" description="Low complexity" evidence="2">
    <location>
        <begin position="115"/>
        <end position="173"/>
    </location>
</feature>
<proteinExistence type="predicted"/>
<evidence type="ECO:0000313" key="3">
    <source>
        <dbReference type="EMBL" id="QNN75359.1"/>
    </source>
</evidence>
<protein>
    <submittedName>
        <fullName evidence="3">KxYKxGKxW signal peptide domain-containing protein</fullName>
    </submittedName>
</protein>
<sequence length="547" mass="58687">MGKNTNKYIETSAKQSFKLYKSGKQLVTSCLTKMKGWIPFTEREVSTGENSFLKVATLGLGALAGGTLLNNIDASANTVEQNTTAHEKNVSTKTTLNTDTFEIGQVSNTATNENSTSESVSESESISESVSESESTSESVSESESTSESVSESESTSESVSESESTSESVSESDSMNQSMTDSLTASENLANNESNEQRNSSDDGYTDHKKPDEYNPGGWFGWGANNGFDGAPAASANVVRPDGSVDIHAPWKRGDNNDERDPLDFRFYVAIHGESTFRFVGESRWGDITLNVKDMKLTDGLYDFQVRAHGKKGLLGIGDWYSYSAIITIQVSSSIANAQSISISGADVMLYNTNTNMSYLTDPVDAYGTVLWSVDDKNLAEINQYGVLTSKGVTGTVTVTVVFVNGDGSQVTASKEVRIADEVDDQTVAVGDQATFSITPGLISDDEADVTYKWYSVNDRSKVLSNDSTLTVTGSVTQNSKATDLTGVDGSQYYVVTEVNGQSHTSNIATLHVTNDASTSESTSQSQSESQVESTSESWIIGTITD</sequence>
<organism evidence="3 4">
    <name type="scientific">Weissella diestrammenae</name>
    <dbReference type="NCBI Taxonomy" id="1162633"/>
    <lineage>
        <taxon>Bacteria</taxon>
        <taxon>Bacillati</taxon>
        <taxon>Bacillota</taxon>
        <taxon>Bacilli</taxon>
        <taxon>Lactobacillales</taxon>
        <taxon>Lactobacillaceae</taxon>
        <taxon>Weissella</taxon>
    </lineage>
</organism>
<reference evidence="3 4" key="1">
    <citation type="submission" date="2020-08" db="EMBL/GenBank/DDBJ databases">
        <title>Genome sequence of Weissella diestrammenae KACC 16890T.</title>
        <authorList>
            <person name="Hyun D.-W."/>
            <person name="Bae J.-W."/>
        </authorList>
    </citation>
    <scope>NUCLEOTIDE SEQUENCE [LARGE SCALE GENOMIC DNA]</scope>
    <source>
        <strain evidence="3 4">KACC 16890</strain>
    </source>
</reference>
<feature type="region of interest" description="Disordered" evidence="2">
    <location>
        <begin position="83"/>
        <end position="213"/>
    </location>
</feature>
<evidence type="ECO:0000256" key="2">
    <source>
        <dbReference type="SAM" id="MobiDB-lite"/>
    </source>
</evidence>
<dbReference type="AlphaFoldDB" id="A0A7G9T5I4"/>
<dbReference type="InterPro" id="IPR022263">
    <property type="entry name" value="KxYKxGKxW"/>
</dbReference>
<keyword evidence="1" id="KW-0732">Signal</keyword>
<dbReference type="KEGG" id="wdi:H9L19_00160"/>
<name>A0A7G9T5I4_9LACO</name>
<feature type="compositionally biased region" description="Polar residues" evidence="2">
    <location>
        <begin position="91"/>
        <end position="114"/>
    </location>
</feature>
<evidence type="ECO:0000256" key="1">
    <source>
        <dbReference type="ARBA" id="ARBA00022729"/>
    </source>
</evidence>